<dbReference type="Proteomes" id="UP000409147">
    <property type="component" value="Unassembled WGS sequence"/>
</dbReference>
<gene>
    <name evidence="3" type="ORF">ROSSTS7063_01391</name>
</gene>
<reference evidence="3 4" key="1">
    <citation type="submission" date="2019-07" db="EMBL/GenBank/DDBJ databases">
        <authorList>
            <person name="Hibberd C M."/>
            <person name="Gehrig L. J."/>
            <person name="Chang H.-W."/>
            <person name="Venkatesh S."/>
        </authorList>
    </citation>
    <scope>NUCLEOTIDE SEQUENCE [LARGE SCALE GENOMIC DNA]</scope>
    <source>
        <strain evidence="3">Ruminococcus_obeum_SSTS_Bg7063</strain>
    </source>
</reference>
<dbReference type="RefSeq" id="WP_243127968.1">
    <property type="nucleotide sequence ID" value="NZ_CABHNB010000020.1"/>
</dbReference>
<evidence type="ECO:0000256" key="2">
    <source>
        <dbReference type="SAM" id="SignalP"/>
    </source>
</evidence>
<evidence type="ECO:0000313" key="3">
    <source>
        <dbReference type="EMBL" id="VUX03628.1"/>
    </source>
</evidence>
<evidence type="ECO:0000256" key="1">
    <source>
        <dbReference type="SAM" id="MobiDB-lite"/>
    </source>
</evidence>
<sequence length="178" mass="17826">MKKRNLMLLSAIAAASILMTGCGFTADDPADSQAVTITPEPTDTPAPTATPAPTVTPAANLTTTPAPAGTDASSTTPADGTTTDGTASTDSSTSSDAASTDTSSDSASSTASASSGDASSYVGSTLNEFMNIYGTPVDYEPAYDANGNEVGGVYSFNDFSITTDFTSGSETVEAVDYY</sequence>
<organism evidence="3 4">
    <name type="scientific">Blautia obeum</name>
    <dbReference type="NCBI Taxonomy" id="40520"/>
    <lineage>
        <taxon>Bacteria</taxon>
        <taxon>Bacillati</taxon>
        <taxon>Bacillota</taxon>
        <taxon>Clostridia</taxon>
        <taxon>Lachnospirales</taxon>
        <taxon>Lachnospiraceae</taxon>
        <taxon>Blautia</taxon>
    </lineage>
</organism>
<evidence type="ECO:0000313" key="4">
    <source>
        <dbReference type="Proteomes" id="UP000409147"/>
    </source>
</evidence>
<name>A0A564T867_9FIRM</name>
<dbReference type="AlphaFoldDB" id="A0A564T867"/>
<proteinExistence type="predicted"/>
<feature type="region of interest" description="Disordered" evidence="1">
    <location>
        <begin position="27"/>
        <end position="120"/>
    </location>
</feature>
<dbReference type="EMBL" id="CABHNB010000020">
    <property type="protein sequence ID" value="VUX03628.1"/>
    <property type="molecule type" value="Genomic_DNA"/>
</dbReference>
<feature type="signal peptide" evidence="2">
    <location>
        <begin position="1"/>
        <end position="25"/>
    </location>
</feature>
<keyword evidence="2" id="KW-0732">Signal</keyword>
<feature type="chain" id="PRO_5039099556" evidence="2">
    <location>
        <begin position="26"/>
        <end position="178"/>
    </location>
</feature>
<accession>A0A564T867</accession>
<protein>
    <submittedName>
        <fullName evidence="3">Uncharacterized protein</fullName>
    </submittedName>
</protein>
<dbReference type="PROSITE" id="PS51257">
    <property type="entry name" value="PROKAR_LIPOPROTEIN"/>
    <property type="match status" value="1"/>
</dbReference>
<feature type="compositionally biased region" description="Low complexity" evidence="1">
    <location>
        <begin position="51"/>
        <end position="120"/>
    </location>
</feature>
<keyword evidence="4" id="KW-1185">Reference proteome</keyword>